<dbReference type="EMBL" id="ABYI02000018">
    <property type="protein sequence ID" value="EEG74912.1"/>
    <property type="molecule type" value="Genomic_DNA"/>
</dbReference>
<dbReference type="HOGENOM" id="CLU_3249510_0_0_9"/>
<evidence type="ECO:0000313" key="1">
    <source>
        <dbReference type="EMBL" id="EEG74912.1"/>
    </source>
</evidence>
<dbReference type="AlphaFoldDB" id="C0BYI4"/>
<protein>
    <submittedName>
        <fullName evidence="1">Uncharacterized protein</fullName>
    </submittedName>
</protein>
<reference evidence="1" key="2">
    <citation type="submission" date="2013-06" db="EMBL/GenBank/DDBJ databases">
        <title>Draft genome sequence of Clostridium hylemonae (DSM 15053).</title>
        <authorList>
            <person name="Sudarsanam P."/>
            <person name="Ley R."/>
            <person name="Guruge J."/>
            <person name="Turnbaugh P.J."/>
            <person name="Mahowald M."/>
            <person name="Liep D."/>
            <person name="Gordon J."/>
        </authorList>
    </citation>
    <scope>NUCLEOTIDE SEQUENCE</scope>
    <source>
        <strain evidence="1">DSM 15053</strain>
    </source>
</reference>
<comment type="caution">
    <text evidence="1">The sequence shown here is derived from an EMBL/GenBank/DDBJ whole genome shotgun (WGS) entry which is preliminary data.</text>
</comment>
<sequence length="42" mass="5018">MFFLFQRAVLTTGCSFLSLVIFFSQPYYNTERFAHSVLQIFF</sequence>
<keyword evidence="2" id="KW-1185">Reference proteome</keyword>
<accession>C0BYI4</accession>
<reference evidence="1" key="1">
    <citation type="submission" date="2009-02" db="EMBL/GenBank/DDBJ databases">
        <authorList>
            <person name="Fulton L."/>
            <person name="Clifton S."/>
            <person name="Fulton B."/>
            <person name="Xu J."/>
            <person name="Minx P."/>
            <person name="Pepin K.H."/>
            <person name="Johnson M."/>
            <person name="Bhonagiri V."/>
            <person name="Nash W.E."/>
            <person name="Mardis E.R."/>
            <person name="Wilson R.K."/>
        </authorList>
    </citation>
    <scope>NUCLEOTIDE SEQUENCE [LARGE SCALE GENOMIC DNA]</scope>
    <source>
        <strain evidence="1">DSM 15053</strain>
    </source>
</reference>
<proteinExistence type="predicted"/>
<dbReference type="STRING" id="553973.CLOHYLEM_04873"/>
<gene>
    <name evidence="1" type="ORF">CLOHYLEM_04873</name>
</gene>
<evidence type="ECO:0000313" key="2">
    <source>
        <dbReference type="Proteomes" id="UP000004893"/>
    </source>
</evidence>
<organism evidence="1 2">
    <name type="scientific">[Clostridium] hylemonae DSM 15053</name>
    <dbReference type="NCBI Taxonomy" id="553973"/>
    <lineage>
        <taxon>Bacteria</taxon>
        <taxon>Bacillati</taxon>
        <taxon>Bacillota</taxon>
        <taxon>Clostridia</taxon>
        <taxon>Lachnospirales</taxon>
        <taxon>Lachnospiraceae</taxon>
    </lineage>
</organism>
<dbReference type="Proteomes" id="UP000004893">
    <property type="component" value="Unassembled WGS sequence"/>
</dbReference>
<name>C0BYI4_9FIRM</name>